<feature type="region of interest" description="Disordered" evidence="2">
    <location>
        <begin position="1"/>
        <end position="80"/>
    </location>
</feature>
<organism evidence="4 5">
    <name type="scientific">Tetraparma gracilis</name>
    <dbReference type="NCBI Taxonomy" id="2962635"/>
    <lineage>
        <taxon>Eukaryota</taxon>
        <taxon>Sar</taxon>
        <taxon>Stramenopiles</taxon>
        <taxon>Ochrophyta</taxon>
        <taxon>Bolidophyceae</taxon>
        <taxon>Parmales</taxon>
        <taxon>Triparmaceae</taxon>
        <taxon>Tetraparma</taxon>
    </lineage>
</organism>
<dbReference type="Proteomes" id="UP001165060">
    <property type="component" value="Unassembled WGS sequence"/>
</dbReference>
<sequence length="464" mass="53531">GGEEGEKGEEEEEEEEEGEEDEDRPKGWRETFSKHAKRATRIIHKKSRQLKRHVRDTYGDSKKGNDDDDDDDDEDRGLKREASWYSRGFSTMKSIGRNARGSWRKSFGGKKKKKGEEGPEFDLIGAATVGEGPLPYLSIEVYDMDYGVRGDFMGEARVSITRILDVFVKDTIQVPLLPKLGTDLKDMDKKDAKLIKGYVEVQIELDHVDAERIRREAEEKEEARKRDPVQALLGEPDVTNGVLGLAVFADVEAEREIAQREKAEAARIANEIEAKRLEEERERENGELWEMSYEDERAFEIAESEEMEAEDWASREYRDGQDAHDDLYTWTVYWSEEDAQHYWYNEVTGFTSWVVPDALNKDHWKPRWRVDLGRYLYDNVVTGQKDEDQIPPEPEPEPMIFAEIVKNGDEDVRVWRIPVTAYEDEEEEEDDEDWGEEEGGGQLVLSPQEGQAGDWAAQADEGDY</sequence>
<feature type="coiled-coil region" evidence="1">
    <location>
        <begin position="248"/>
        <end position="294"/>
    </location>
</feature>
<keyword evidence="1" id="KW-0175">Coiled coil</keyword>
<dbReference type="InterPro" id="IPR001202">
    <property type="entry name" value="WW_dom"/>
</dbReference>
<feature type="compositionally biased region" description="Acidic residues" evidence="2">
    <location>
        <begin position="66"/>
        <end position="75"/>
    </location>
</feature>
<feature type="compositionally biased region" description="Basic and acidic residues" evidence="2">
    <location>
        <begin position="55"/>
        <end position="65"/>
    </location>
</feature>
<evidence type="ECO:0000256" key="1">
    <source>
        <dbReference type="SAM" id="Coils"/>
    </source>
</evidence>
<feature type="compositionally biased region" description="Basic residues" evidence="2">
    <location>
        <begin position="34"/>
        <end position="54"/>
    </location>
</feature>
<name>A0ABQ6MZK7_9STRA</name>
<feature type="region of interest" description="Disordered" evidence="2">
    <location>
        <begin position="419"/>
        <end position="464"/>
    </location>
</feature>
<feature type="domain" description="WW" evidence="3">
    <location>
        <begin position="330"/>
        <end position="356"/>
    </location>
</feature>
<keyword evidence="5" id="KW-1185">Reference proteome</keyword>
<feature type="compositionally biased region" description="Acidic residues" evidence="2">
    <location>
        <begin position="422"/>
        <end position="439"/>
    </location>
</feature>
<feature type="compositionally biased region" description="Basic and acidic residues" evidence="2">
    <location>
        <begin position="23"/>
        <end position="33"/>
    </location>
</feature>
<dbReference type="PROSITE" id="PS01159">
    <property type="entry name" value="WW_DOMAIN_1"/>
    <property type="match status" value="1"/>
</dbReference>
<evidence type="ECO:0000313" key="5">
    <source>
        <dbReference type="Proteomes" id="UP001165060"/>
    </source>
</evidence>
<gene>
    <name evidence="4" type="ORF">TeGR_g3007</name>
</gene>
<dbReference type="EMBL" id="BRYB01003454">
    <property type="protein sequence ID" value="GMI37021.1"/>
    <property type="molecule type" value="Genomic_DNA"/>
</dbReference>
<reference evidence="4 5" key="1">
    <citation type="journal article" date="2023" name="Commun. Biol.">
        <title>Genome analysis of Parmales, the sister group of diatoms, reveals the evolutionary specialization of diatoms from phago-mixotrophs to photoautotrophs.</title>
        <authorList>
            <person name="Ban H."/>
            <person name="Sato S."/>
            <person name="Yoshikawa S."/>
            <person name="Yamada K."/>
            <person name="Nakamura Y."/>
            <person name="Ichinomiya M."/>
            <person name="Sato N."/>
            <person name="Blanc-Mathieu R."/>
            <person name="Endo H."/>
            <person name="Kuwata A."/>
            <person name="Ogata H."/>
        </authorList>
    </citation>
    <scope>NUCLEOTIDE SEQUENCE [LARGE SCALE GENOMIC DNA]</scope>
</reference>
<feature type="compositionally biased region" description="Acidic residues" evidence="2">
    <location>
        <begin position="1"/>
        <end position="22"/>
    </location>
</feature>
<protein>
    <recommendedName>
        <fullName evidence="3">WW domain-containing protein</fullName>
    </recommendedName>
</protein>
<feature type="non-terminal residue" evidence="4">
    <location>
        <position position="1"/>
    </location>
</feature>
<evidence type="ECO:0000313" key="4">
    <source>
        <dbReference type="EMBL" id="GMI37021.1"/>
    </source>
</evidence>
<evidence type="ECO:0000256" key="2">
    <source>
        <dbReference type="SAM" id="MobiDB-lite"/>
    </source>
</evidence>
<proteinExistence type="predicted"/>
<evidence type="ECO:0000259" key="3">
    <source>
        <dbReference type="PROSITE" id="PS01159"/>
    </source>
</evidence>
<accession>A0ABQ6MZK7</accession>
<comment type="caution">
    <text evidence="4">The sequence shown here is derived from an EMBL/GenBank/DDBJ whole genome shotgun (WGS) entry which is preliminary data.</text>
</comment>